<proteinExistence type="predicted"/>
<dbReference type="AlphaFoldDB" id="A0A4P6MML1"/>
<keyword evidence="1" id="KW-0472">Membrane</keyword>
<keyword evidence="3" id="KW-1185">Reference proteome</keyword>
<dbReference type="KEGG" id="mphi:EG856_03050"/>
<reference evidence="2 3" key="1">
    <citation type="submission" date="2019-01" db="EMBL/GenBank/DDBJ databases">
        <title>Complete sequence and annotation of the Mycoplasma phocirhinis strain 852T genome.</title>
        <authorList>
            <person name="Frasca S.Jr."/>
            <person name="Kutish G.F."/>
            <person name="Castellanos Gell J."/>
            <person name="Michaels D.L."/>
            <person name="Brown D.R."/>
        </authorList>
    </citation>
    <scope>NUCLEOTIDE SEQUENCE [LARGE SCALE GENOMIC DNA]</scope>
    <source>
        <strain evidence="2 3">852</strain>
    </source>
</reference>
<feature type="transmembrane region" description="Helical" evidence="1">
    <location>
        <begin position="138"/>
        <end position="155"/>
    </location>
</feature>
<gene>
    <name evidence="2" type="ORF">EG856_03050</name>
</gene>
<feature type="transmembrane region" description="Helical" evidence="1">
    <location>
        <begin position="175"/>
        <end position="195"/>
    </location>
</feature>
<evidence type="ECO:0008006" key="4">
    <source>
        <dbReference type="Google" id="ProtNLM"/>
    </source>
</evidence>
<feature type="transmembrane region" description="Helical" evidence="1">
    <location>
        <begin position="265"/>
        <end position="285"/>
    </location>
</feature>
<feature type="transmembrane region" description="Helical" evidence="1">
    <location>
        <begin position="114"/>
        <end position="133"/>
    </location>
</feature>
<protein>
    <recommendedName>
        <fullName evidence="4">Integral membrane protein (Intg_mem_TP0381)</fullName>
    </recommendedName>
</protein>
<organism evidence="2 3">
    <name type="scientific">Mycoplasmopsis phocirhinis</name>
    <dbReference type="NCBI Taxonomy" id="142650"/>
    <lineage>
        <taxon>Bacteria</taxon>
        <taxon>Bacillati</taxon>
        <taxon>Mycoplasmatota</taxon>
        <taxon>Mycoplasmoidales</taxon>
        <taxon>Metamycoplasmataceae</taxon>
        <taxon>Mycoplasmopsis</taxon>
    </lineage>
</organism>
<feature type="transmembrane region" description="Helical" evidence="1">
    <location>
        <begin position="84"/>
        <end position="108"/>
    </location>
</feature>
<dbReference type="OrthoDB" id="401241at2"/>
<dbReference type="EMBL" id="CP034841">
    <property type="protein sequence ID" value="QBF34875.1"/>
    <property type="molecule type" value="Genomic_DNA"/>
</dbReference>
<dbReference type="Pfam" id="PF14808">
    <property type="entry name" value="TMEM164"/>
    <property type="match status" value="1"/>
</dbReference>
<feature type="transmembrane region" description="Helical" evidence="1">
    <location>
        <begin position="39"/>
        <end position="61"/>
    </location>
</feature>
<name>A0A4P6MML1_9BACT</name>
<feature type="transmembrane region" description="Helical" evidence="1">
    <location>
        <begin position="207"/>
        <end position="227"/>
    </location>
</feature>
<keyword evidence="1" id="KW-0812">Transmembrane</keyword>
<keyword evidence="1" id="KW-1133">Transmembrane helix</keyword>
<evidence type="ECO:0000313" key="2">
    <source>
        <dbReference type="EMBL" id="QBF34875.1"/>
    </source>
</evidence>
<accession>A0A4P6MML1</accession>
<evidence type="ECO:0000256" key="1">
    <source>
        <dbReference type="SAM" id="Phobius"/>
    </source>
</evidence>
<dbReference type="Proteomes" id="UP000289326">
    <property type="component" value="Chromosome"/>
</dbReference>
<evidence type="ECO:0000313" key="3">
    <source>
        <dbReference type="Proteomes" id="UP000289326"/>
    </source>
</evidence>
<sequence length="322" mass="38035">MATFLIYPNLVLAEDLVEFKVPEFFRWQGENKLFHFEGISLATFNMIFSLAVLTMIMMWIFKKPISRSFNNKDKHLLFLTKKQLFRLIGSIILIFMLARIILIITIKYPTQWEVLPLHLCRFMLFLSALSLIFNKTHYVKYFGHIAIVGAMIALSRPDFDFENGLKPFRTGLDSYYFWDHITTHSFLLILTSFLYVVSSSKFKAKDLLYTMLFFLITTIIIFIINWISDVYAPTSWKTNYFYLGQDAYNTQKDVLGVLSKWPFNLFTWTTLGAGVAVVSILFWIWQDNFYLDKINSKWVFVKQKSTRWVEFKNSFPKIAKQN</sequence>